<name>A0A7S6VYR0_9GAMM</name>
<evidence type="ECO:0000313" key="3">
    <source>
        <dbReference type="Proteomes" id="UP000593966"/>
    </source>
</evidence>
<keyword evidence="3" id="KW-1185">Reference proteome</keyword>
<feature type="transmembrane region" description="Helical" evidence="1">
    <location>
        <begin position="53"/>
        <end position="74"/>
    </location>
</feature>
<gene>
    <name evidence="2" type="ORF">G0028_16405</name>
</gene>
<proteinExistence type="predicted"/>
<sequence length="75" mass="8838">MLSAANLNGLYAFPYLLIAFFLSIGIIWLSYSQMKGSEKKDQAVRKNKFNFKIAILIFMVMSFIYCIYKILFYWS</sequence>
<protein>
    <submittedName>
        <fullName evidence="2">Uncharacterized protein</fullName>
    </submittedName>
</protein>
<evidence type="ECO:0000256" key="1">
    <source>
        <dbReference type="SAM" id="Phobius"/>
    </source>
</evidence>
<keyword evidence="1" id="KW-0472">Membrane</keyword>
<reference evidence="2 3" key="1">
    <citation type="submission" date="2020-02" db="EMBL/GenBank/DDBJ databases">
        <title>Tigecycline-resistant Acinetobacter species from pigs and migratory birds.</title>
        <authorList>
            <person name="Chen C."/>
            <person name="Sun J."/>
            <person name="Liao X.-P."/>
            <person name="Liu Y.-H."/>
        </authorList>
    </citation>
    <scope>NUCLEOTIDE SEQUENCE [LARGE SCALE GENOMIC DNA]</scope>
    <source>
        <strain evidence="2 3">YH12207_T</strain>
    </source>
</reference>
<dbReference type="Proteomes" id="UP000593966">
    <property type="component" value="Chromosome"/>
</dbReference>
<keyword evidence="1" id="KW-1133">Transmembrane helix</keyword>
<dbReference type="EMBL" id="CP048659">
    <property type="protein sequence ID" value="QOW47337.1"/>
    <property type="molecule type" value="Genomic_DNA"/>
</dbReference>
<dbReference type="AlphaFoldDB" id="A0A7S6VYR0"/>
<accession>A0A7S6VYR0</accession>
<feature type="transmembrane region" description="Helical" evidence="1">
    <location>
        <begin position="12"/>
        <end position="32"/>
    </location>
</feature>
<keyword evidence="1" id="KW-0812">Transmembrane</keyword>
<organism evidence="2 3">
    <name type="scientific">Acinetobacter piscicola</name>
    <dbReference type="NCBI Taxonomy" id="2006115"/>
    <lineage>
        <taxon>Bacteria</taxon>
        <taxon>Pseudomonadati</taxon>
        <taxon>Pseudomonadota</taxon>
        <taxon>Gammaproteobacteria</taxon>
        <taxon>Moraxellales</taxon>
        <taxon>Moraxellaceae</taxon>
        <taxon>Acinetobacter</taxon>
    </lineage>
</organism>
<evidence type="ECO:0000313" key="2">
    <source>
        <dbReference type="EMBL" id="QOW47337.1"/>
    </source>
</evidence>